<accession>A0A553HN32</accession>
<comment type="caution">
    <text evidence="2">The sequence shown here is derived from an EMBL/GenBank/DDBJ whole genome shotgun (WGS) entry which is preliminary data.</text>
</comment>
<dbReference type="AlphaFoldDB" id="A0A553HN32"/>
<feature type="region of interest" description="Disordered" evidence="1">
    <location>
        <begin position="216"/>
        <end position="236"/>
    </location>
</feature>
<protein>
    <submittedName>
        <fullName evidence="2">Uncharacterized protein</fullName>
    </submittedName>
</protein>
<keyword evidence="3" id="KW-1185">Reference proteome</keyword>
<reference evidence="3" key="1">
    <citation type="submission" date="2019-06" db="EMBL/GenBank/DDBJ databases">
        <title>Draft genome sequence of the griseofulvin-producing fungus Xylaria cubensis strain G536.</title>
        <authorList>
            <person name="Mead M.E."/>
            <person name="Raja H.A."/>
            <person name="Steenwyk J.L."/>
            <person name="Knowles S.L."/>
            <person name="Oberlies N.H."/>
            <person name="Rokas A."/>
        </authorList>
    </citation>
    <scope>NUCLEOTIDE SEQUENCE [LARGE SCALE GENOMIC DNA]</scope>
    <source>
        <strain evidence="3">G536</strain>
    </source>
</reference>
<proteinExistence type="predicted"/>
<dbReference type="Proteomes" id="UP000319160">
    <property type="component" value="Unassembled WGS sequence"/>
</dbReference>
<dbReference type="EMBL" id="VFLP01000069">
    <property type="protein sequence ID" value="TRX89317.1"/>
    <property type="molecule type" value="Genomic_DNA"/>
</dbReference>
<evidence type="ECO:0000313" key="3">
    <source>
        <dbReference type="Proteomes" id="UP000319160"/>
    </source>
</evidence>
<sequence length="253" mass="28101">MPAVIAPRAITVNPKGLDHSPNLHVQQQHNYIISNISEKRAGTRESPTVVRANQQSRAAAAIRQSCLNQHIRQEPANTNISYDELVRQERIREAKEAAERVRRASRLLQQVTAMGPTGGYSPLAKKLLMASHTKKQRAVPFQILGPMIRRPRPPTSAPRQVYPAISGWTRDSGNGAGLPPLRAGRDHVAKKAEIPDLSKSPEITAFTGKRPYMNFVGSGMPTSNTMPASPVQRKRKRYIEDCPTQEMPLGKRR</sequence>
<evidence type="ECO:0000313" key="2">
    <source>
        <dbReference type="EMBL" id="TRX89317.1"/>
    </source>
</evidence>
<evidence type="ECO:0000256" key="1">
    <source>
        <dbReference type="SAM" id="MobiDB-lite"/>
    </source>
</evidence>
<dbReference type="OrthoDB" id="4773122at2759"/>
<gene>
    <name evidence="2" type="ORF">FHL15_009754</name>
</gene>
<name>A0A553HN32_9PEZI</name>
<organism evidence="2 3">
    <name type="scientific">Xylaria flabelliformis</name>
    <dbReference type="NCBI Taxonomy" id="2512241"/>
    <lineage>
        <taxon>Eukaryota</taxon>
        <taxon>Fungi</taxon>
        <taxon>Dikarya</taxon>
        <taxon>Ascomycota</taxon>
        <taxon>Pezizomycotina</taxon>
        <taxon>Sordariomycetes</taxon>
        <taxon>Xylariomycetidae</taxon>
        <taxon>Xylariales</taxon>
        <taxon>Xylariaceae</taxon>
        <taxon>Xylaria</taxon>
    </lineage>
</organism>